<evidence type="ECO:0000256" key="2">
    <source>
        <dbReference type="ARBA" id="ARBA00022553"/>
    </source>
</evidence>
<feature type="compositionally biased region" description="Low complexity" evidence="6">
    <location>
        <begin position="1705"/>
        <end position="1718"/>
    </location>
</feature>
<dbReference type="Pfam" id="PF11365">
    <property type="entry name" value="SOGA"/>
    <property type="match status" value="2"/>
</dbReference>
<feature type="compositionally biased region" description="Low complexity" evidence="6">
    <location>
        <begin position="1824"/>
        <end position="1833"/>
    </location>
</feature>
<feature type="coiled-coil region" evidence="5">
    <location>
        <begin position="496"/>
        <end position="530"/>
    </location>
</feature>
<accession>A0A1A7Y2L6</accession>
<reference evidence="9" key="1">
    <citation type="submission" date="2016-05" db="EMBL/GenBank/DDBJ databases">
        <authorList>
            <person name="Lavstsen T."/>
            <person name="Jespersen J.S."/>
        </authorList>
    </citation>
    <scope>NUCLEOTIDE SEQUENCE</scope>
    <source>
        <tissue evidence="9">Brain</tissue>
    </source>
</reference>
<comment type="subcellular location">
    <subcellularLocation>
        <location evidence="1">Membrane</location>
    </subcellularLocation>
</comment>
<dbReference type="PANTHER" id="PTHR15742:SF3">
    <property type="entry name" value="MICROTUBULE CROSS-LINKING FACTOR 1"/>
    <property type="match status" value="1"/>
</dbReference>
<keyword evidence="4" id="KW-0472">Membrane</keyword>
<feature type="region of interest" description="Disordered" evidence="6">
    <location>
        <begin position="1824"/>
        <end position="1867"/>
    </location>
</feature>
<evidence type="ECO:0000259" key="7">
    <source>
        <dbReference type="Pfam" id="PF11365"/>
    </source>
</evidence>
<dbReference type="GO" id="GO:0010506">
    <property type="term" value="P:regulation of autophagy"/>
    <property type="evidence" value="ECO:0007669"/>
    <property type="project" value="InterPro"/>
</dbReference>
<feature type="region of interest" description="Disordered" evidence="6">
    <location>
        <begin position="1249"/>
        <end position="1271"/>
    </location>
</feature>
<feature type="compositionally biased region" description="Low complexity" evidence="6">
    <location>
        <begin position="83"/>
        <end position="100"/>
    </location>
</feature>
<feature type="compositionally biased region" description="Basic residues" evidence="6">
    <location>
        <begin position="1628"/>
        <end position="1640"/>
    </location>
</feature>
<keyword evidence="2" id="KW-0597">Phosphoprotein</keyword>
<gene>
    <name evidence="9" type="primary">SOGA2</name>
</gene>
<feature type="region of interest" description="Disordered" evidence="6">
    <location>
        <begin position="659"/>
        <end position="711"/>
    </location>
</feature>
<feature type="compositionally biased region" description="Basic and acidic residues" evidence="6">
    <location>
        <begin position="664"/>
        <end position="679"/>
    </location>
</feature>
<feature type="region of interest" description="Disordered" evidence="6">
    <location>
        <begin position="1"/>
        <end position="257"/>
    </location>
</feature>
<reference evidence="9" key="2">
    <citation type="submission" date="2016-06" db="EMBL/GenBank/DDBJ databases">
        <title>The genome of a short-lived fish provides insights into sex chromosome evolution and the genetic control of aging.</title>
        <authorList>
            <person name="Reichwald K."/>
            <person name="Felder M."/>
            <person name="Petzold A."/>
            <person name="Koch P."/>
            <person name="Groth M."/>
            <person name="Platzer M."/>
        </authorList>
    </citation>
    <scope>NUCLEOTIDE SEQUENCE</scope>
    <source>
        <tissue evidence="9">Brain</tissue>
    </source>
</reference>
<dbReference type="PANTHER" id="PTHR15742">
    <property type="entry name" value="GIRDIN"/>
    <property type="match status" value="1"/>
</dbReference>
<feature type="domain" description="SOGA coiled-coil" evidence="7">
    <location>
        <begin position="554"/>
        <end position="646"/>
    </location>
</feature>
<feature type="compositionally biased region" description="Low complexity" evidence="6">
    <location>
        <begin position="1072"/>
        <end position="1097"/>
    </location>
</feature>
<evidence type="ECO:0000256" key="1">
    <source>
        <dbReference type="ARBA" id="ARBA00004370"/>
    </source>
</evidence>
<feature type="region of interest" description="Disordered" evidence="6">
    <location>
        <begin position="1614"/>
        <end position="1724"/>
    </location>
</feature>
<evidence type="ECO:0000259" key="8">
    <source>
        <dbReference type="Pfam" id="PF14818"/>
    </source>
</evidence>
<name>A0A1A7Y2L6_9TELE</name>
<feature type="region of interest" description="Disordered" evidence="6">
    <location>
        <begin position="959"/>
        <end position="986"/>
    </location>
</feature>
<feature type="region of interest" description="Disordered" evidence="6">
    <location>
        <begin position="1758"/>
        <end position="1784"/>
    </location>
</feature>
<feature type="compositionally biased region" description="Low complexity" evidence="6">
    <location>
        <begin position="180"/>
        <end position="191"/>
    </location>
</feature>
<evidence type="ECO:0000256" key="3">
    <source>
        <dbReference type="ARBA" id="ARBA00023054"/>
    </source>
</evidence>
<feature type="region of interest" description="Disordered" evidence="6">
    <location>
        <begin position="1072"/>
        <end position="1125"/>
    </location>
</feature>
<feature type="compositionally biased region" description="Low complexity" evidence="6">
    <location>
        <begin position="1845"/>
        <end position="1865"/>
    </location>
</feature>
<feature type="domain" description="SOGA 1/2-like coiled-coil" evidence="8">
    <location>
        <begin position="999"/>
        <end position="1052"/>
    </location>
</feature>
<dbReference type="GO" id="GO:0005615">
    <property type="term" value="C:extracellular space"/>
    <property type="evidence" value="ECO:0007669"/>
    <property type="project" value="InterPro"/>
</dbReference>
<feature type="compositionally biased region" description="Polar residues" evidence="6">
    <location>
        <begin position="1"/>
        <end position="15"/>
    </location>
</feature>
<feature type="domain" description="SOGA coiled-coil" evidence="7">
    <location>
        <begin position="424"/>
        <end position="520"/>
    </location>
</feature>
<feature type="compositionally biased region" description="Basic and acidic residues" evidence="6">
    <location>
        <begin position="969"/>
        <end position="986"/>
    </location>
</feature>
<evidence type="ECO:0000313" key="9">
    <source>
        <dbReference type="EMBL" id="SBP24518.1"/>
    </source>
</evidence>
<sequence length="1890" mass="209312">MESSNGSDSKPQSQQLEKKRLNRAPSPARPFLKDVHSRSNKPPAILPKSPKLTKQQQSAPVSLAHPNRSSRRNTSGAKEKPATVKSGPKSVVSKKPTKVPQHAAAEPKPITTKPDTTSSPVLTKGKKAKPASGSPGPLNQSPIRVPTGAPLGRVSQTDSSSDLSDCPSDPLSDEHKLAPAASSDTESGTGSSDRDQPVETSGATAAAPRRTGDASAAKGSMSQAQPAPGPQGEKHKAEKSSTSAQLHPSGSKVATEDDLLREIEDLRSENDYLKDEVDELRAEMEEVRDSYLEEEVYQLQELRRELDRANKSCRILQYRLRKAEQKSLRVAQTGHVDGELLRSLEQDLKVAKDVSVRLHNELESTEDKRSRAEDENEMLRQKIIEVEISKQALHNELERIKETALKRRGSREAFKDKKSTSQEDSADLRCQLQFAKEESSLMRKKMAKLGREKDELEQELQKYKSIYGDIDSPLPLAECSGGGPHTTREAELRLRLKLVEEEANILGRKIVELEVENRGLKAELDDMREDSLAAAGVDGSSSGGQQSREQGEALSELRLQLQLVEDEAELLRRNLADVEEENKKVTTELNKLKYKAGSHEAGSRHGGGGGDTTKVEALQEELKAARMQINELSGKVMQLQYENRVLLSNMQRYDLASHLGIRSSPRDSDAESDGGREDDTPTASAASPRLLPPHRKREGPIGGESDSDEVRNIRCLTPTRSLYSPVDSRFLSRSLRDRQQMIDIRIEAERLGRTIDRLIADTSTIIAEARVYVTNGELFARLDEDEEGGRIREHELLYRINAQMKAFRKELQTFIDRLDVPKQEDKQADEPLSMFQPIILLILILVLFSSLSYATIFKLVQSSFTFQSIHPVGGFQHEPGSDRRLLGGENRRILLDLKTVLEEVQSEVKREEEKRSELQLQYTRDRCAWELEKAELKCRIAQLEAREVTGLVSGGLKSGAGLGSVTSRSPRESTSETSTHRREREEQHRILVDTHSAAMDLRCRLEHSETDWLREKSELLERFDVERREWENQLKDMQRKIEELCCEVRANRQGPGLDSRKQEDDVVHRLSLRSTSTGSSLLSDNSRSELLSSSTQSEATRNPPSPGFGPNRNTSGDGDRDTRPSCLQADVLHGFNVSVPVRRCRPETVDEFRSRETWQQDAATDNRKTMDTTQLEAFYPGTSGCGVPQEDFSKGSETGVHVGLHEGSFWGGLSYGSEKKKNTTALNAALKEIARVSEELCSYQDEIRKKGGDQRNQPEFLHPPAGSGHDRSCLKLDEAPCDLSQIYDDLRALERENWITLSPDHTWQTNRRSAESADLVSYSIDAAAPPVPPRTSSWNLSTPPSDAELHIPESPVATLRKCHSPCVLVDRKCSSPSVVRKFEAMLQENEGKIFKDGVLASCSVPANSNCNVGCCHSRWSCDASKFTLNKSPAAGVVQKSFSEVNILTARKDLGVERVQTSEDVKELPVELLLSSLGKAPVSPTLRGSRRNLMLERKTAEFNRALFQAEMGQGVDAQDRLTVTETDSVTLQPIHTSSQDILASKETFQLICSDVPMSLKDSHPKESVWHPVSASTPQILKEQPALITCAAEFQDVIINPEPPDPPQAGLREALVSSQSPQHHVEVKHKTPTARSTSRKLQQRSATDPLLSESLAAKTLSGQPADMDSNTLSPQESLLQTATAAASHPLSCAENKRSQVTQPRYRSSSPHPSDSSKPAPRVMSDHPWKPLTLAAYPRPEGSRSNYGAVERILKNYESASRAQQNKMTSSSNFSCGAKENTAEEETLDVDPLPVMTSHSPSGNSSSPAGVKEVLLIVQEDEECSISSSSVQRSFSRPARPANRRLPSRWASRSPTSSPSPRITPVVPASFPLQKHSPSFTYSHSFHMETIII</sequence>
<dbReference type="GO" id="GO:0016020">
    <property type="term" value="C:membrane"/>
    <property type="evidence" value="ECO:0007669"/>
    <property type="project" value="UniProtKB-SubCell"/>
</dbReference>
<feature type="coiled-coil region" evidence="5">
    <location>
        <begin position="554"/>
        <end position="642"/>
    </location>
</feature>
<feature type="coiled-coil region" evidence="5">
    <location>
        <begin position="439"/>
        <end position="466"/>
    </location>
</feature>
<dbReference type="EMBL" id="HADX01002286">
    <property type="protein sequence ID" value="SBP24518.1"/>
    <property type="molecule type" value="Transcribed_RNA"/>
</dbReference>
<evidence type="ECO:0000256" key="4">
    <source>
        <dbReference type="ARBA" id="ARBA00023136"/>
    </source>
</evidence>
<dbReference type="InterPro" id="IPR027881">
    <property type="entry name" value="SOGA_CC"/>
</dbReference>
<proteinExistence type="predicted"/>
<evidence type="ECO:0000256" key="5">
    <source>
        <dbReference type="SAM" id="Coils"/>
    </source>
</evidence>
<keyword evidence="3 5" id="KW-0175">Coiled coil</keyword>
<feature type="compositionally biased region" description="Polar residues" evidence="6">
    <location>
        <begin position="1666"/>
        <end position="1682"/>
    </location>
</feature>
<dbReference type="InterPro" id="IPR027882">
    <property type="entry name" value="SOGA1/2-like_CC"/>
</dbReference>
<feature type="compositionally biased region" description="Polar residues" evidence="6">
    <location>
        <begin position="1758"/>
        <end position="1772"/>
    </location>
</feature>
<feature type="coiled-coil region" evidence="5">
    <location>
        <begin position="1013"/>
        <end position="1047"/>
    </location>
</feature>
<feature type="coiled-coil region" evidence="5">
    <location>
        <begin position="894"/>
        <end position="921"/>
    </location>
</feature>
<protein>
    <submittedName>
        <fullName evidence="9">SOGA family member 2</fullName>
    </submittedName>
</protein>
<dbReference type="InterPro" id="IPR049885">
    <property type="entry name" value="MTCL1-3"/>
</dbReference>
<feature type="compositionally biased region" description="Low complexity" evidence="6">
    <location>
        <begin position="158"/>
        <end position="170"/>
    </location>
</feature>
<evidence type="ECO:0000256" key="6">
    <source>
        <dbReference type="SAM" id="MobiDB-lite"/>
    </source>
</evidence>
<dbReference type="Pfam" id="PF14818">
    <property type="entry name" value="SOGA1-2-like_CC"/>
    <property type="match status" value="1"/>
</dbReference>
<organism evidence="9">
    <name type="scientific">Iconisemion striatum</name>
    <dbReference type="NCBI Taxonomy" id="60296"/>
    <lineage>
        <taxon>Eukaryota</taxon>
        <taxon>Metazoa</taxon>
        <taxon>Chordata</taxon>
        <taxon>Craniata</taxon>
        <taxon>Vertebrata</taxon>
        <taxon>Euteleostomi</taxon>
        <taxon>Actinopterygii</taxon>
        <taxon>Neopterygii</taxon>
        <taxon>Teleostei</taxon>
        <taxon>Neoteleostei</taxon>
        <taxon>Acanthomorphata</taxon>
        <taxon>Ovalentaria</taxon>
        <taxon>Atherinomorphae</taxon>
        <taxon>Cyprinodontiformes</taxon>
        <taxon>Nothobranchiidae</taxon>
        <taxon>Iconisemion</taxon>
    </lineage>
</organism>